<feature type="compositionally biased region" description="Pro residues" evidence="1">
    <location>
        <begin position="354"/>
        <end position="366"/>
    </location>
</feature>
<evidence type="ECO:0000256" key="1">
    <source>
        <dbReference type="SAM" id="MobiDB-lite"/>
    </source>
</evidence>
<feature type="compositionally biased region" description="Polar residues" evidence="1">
    <location>
        <begin position="130"/>
        <end position="140"/>
    </location>
</feature>
<name>A0A9P7B5Q3_RHOMI</name>
<evidence type="ECO:0000313" key="3">
    <source>
        <dbReference type="Proteomes" id="UP000777482"/>
    </source>
</evidence>
<keyword evidence="3" id="KW-1185">Reference proteome</keyword>
<feature type="compositionally biased region" description="Low complexity" evidence="1">
    <location>
        <begin position="393"/>
        <end position="408"/>
    </location>
</feature>
<dbReference type="OrthoDB" id="2529778at2759"/>
<feature type="compositionally biased region" description="Basic and acidic residues" evidence="1">
    <location>
        <begin position="101"/>
        <end position="110"/>
    </location>
</feature>
<comment type="caution">
    <text evidence="2">The sequence shown here is derived from an EMBL/GenBank/DDBJ whole genome shotgun (WGS) entry which is preliminary data.</text>
</comment>
<protein>
    <submittedName>
        <fullName evidence="2">Uncharacterized protein</fullName>
    </submittedName>
</protein>
<feature type="compositionally biased region" description="Low complexity" evidence="1">
    <location>
        <begin position="505"/>
        <end position="519"/>
    </location>
</feature>
<feature type="region of interest" description="Disordered" evidence="1">
    <location>
        <begin position="505"/>
        <end position="546"/>
    </location>
</feature>
<gene>
    <name evidence="2" type="ORF">C6P46_004162</name>
</gene>
<feature type="region of interest" description="Disordered" evidence="1">
    <location>
        <begin position="662"/>
        <end position="768"/>
    </location>
</feature>
<feature type="compositionally biased region" description="Basic and acidic residues" evidence="1">
    <location>
        <begin position="160"/>
        <end position="170"/>
    </location>
</feature>
<sequence length="768" mass="79082">MGTQVATSVAPIDIHSSVAAPHILLSSPPSNSSSPVPPPPSPASIPNAAAPTLARRAVFDLRSSSPLSPSAGEKTLLKAQLERAKHNRVLLRNGKPARPLSRKEWRRLTAADDEAAETSSGGATVAEGCSTGSHTPLSLSDSDRNSVAGLLESIGGLLSGEDKTPEHEIPPADSPMPVIESSMSILPLLRGGEGSVSSSAASSLYSPSASPPRRSAPPKRPAYVTRLSRTAPTTPSISPTSHLSSLLSRRPSVKVELTTAFATGTPIKSVGSMDRLYSASKSSAAALPVGTSPSSSNAGLRGRTSTPGSPLLRPLASPAGSIFSAESSSSNPGGSLQARRRRHVSAGNSAVPPFSSPPPPPPPPLTRSPSIMSASDPRDLTLQFTRRKRPETLSRSTSSSLFSPTWSSMAGGGGALTRRATCTVDDEPCDSTEPEETDSDGEFRTSPYFEPSVFASPPQLTPTTSLASTASSASPKTTTATTNEPAAGGRSNSLGYWSIYSSASGSSTHARSSTSTSEADQTRTLQTKTTPNAVAAAAGGATRKSSLPSLQMTAARTLVHAGVPSGLVQAIPLSPLVPPHAQELQPPLAPPPSCAAALPSRPSQLTLAHLAIVNPPSSETARPAVASSKKKQGGGGAANSDRLDLTRLRREQLARRRAAAVEFELEGEDGDKDGSGGGDAAEAKVAAPTPPLPPRTGRASTTDMNRDGKLDPTVAAAWEDEVLLTLPPRRGPVERSQPTTAPFPPSPTQGAPPRLLRRVSAQRGGPRL</sequence>
<evidence type="ECO:0000313" key="2">
    <source>
        <dbReference type="EMBL" id="KAG0661055.1"/>
    </source>
</evidence>
<dbReference type="AlphaFoldDB" id="A0A9P7B5Q3"/>
<feature type="compositionally biased region" description="Polar residues" evidence="1">
    <location>
        <begin position="522"/>
        <end position="532"/>
    </location>
</feature>
<dbReference type="EMBL" id="PUHQ01000038">
    <property type="protein sequence ID" value="KAG0661055.1"/>
    <property type="molecule type" value="Genomic_DNA"/>
</dbReference>
<feature type="region of interest" description="Disordered" evidence="1">
    <location>
        <begin position="23"/>
        <end position="49"/>
    </location>
</feature>
<feature type="region of interest" description="Disordered" evidence="1">
    <location>
        <begin position="614"/>
        <end position="645"/>
    </location>
</feature>
<organism evidence="2 3">
    <name type="scientific">Rhodotorula mucilaginosa</name>
    <name type="common">Yeast</name>
    <name type="synonym">Rhodotorula rubra</name>
    <dbReference type="NCBI Taxonomy" id="5537"/>
    <lineage>
        <taxon>Eukaryota</taxon>
        <taxon>Fungi</taxon>
        <taxon>Dikarya</taxon>
        <taxon>Basidiomycota</taxon>
        <taxon>Pucciniomycotina</taxon>
        <taxon>Microbotryomycetes</taxon>
        <taxon>Sporidiobolales</taxon>
        <taxon>Sporidiobolaceae</taxon>
        <taxon>Rhodotorula</taxon>
    </lineage>
</organism>
<feature type="compositionally biased region" description="Low complexity" evidence="1">
    <location>
        <begin position="195"/>
        <end position="213"/>
    </location>
</feature>
<feature type="compositionally biased region" description="Low complexity" evidence="1">
    <location>
        <begin position="455"/>
        <end position="487"/>
    </location>
</feature>
<feature type="compositionally biased region" description="Low complexity" evidence="1">
    <location>
        <begin position="228"/>
        <end position="249"/>
    </location>
</feature>
<proteinExistence type="predicted"/>
<feature type="compositionally biased region" description="Polar residues" evidence="1">
    <location>
        <begin position="291"/>
        <end position="308"/>
    </location>
</feature>
<reference evidence="2 3" key="1">
    <citation type="submission" date="2020-11" db="EMBL/GenBank/DDBJ databases">
        <title>Kefir isolates.</title>
        <authorList>
            <person name="Marcisauskas S."/>
            <person name="Kim Y."/>
            <person name="Blasche S."/>
        </authorList>
    </citation>
    <scope>NUCLEOTIDE SEQUENCE [LARGE SCALE GENOMIC DNA]</scope>
    <source>
        <strain evidence="2 3">KR</strain>
    </source>
</reference>
<accession>A0A9P7B5Q3</accession>
<feature type="compositionally biased region" description="Low complexity" evidence="1">
    <location>
        <begin position="317"/>
        <end position="335"/>
    </location>
</feature>
<feature type="region of interest" description="Disordered" evidence="1">
    <location>
        <begin position="157"/>
        <end position="249"/>
    </location>
</feature>
<feature type="compositionally biased region" description="Acidic residues" evidence="1">
    <location>
        <begin position="424"/>
        <end position="440"/>
    </location>
</feature>
<dbReference type="Proteomes" id="UP000777482">
    <property type="component" value="Unassembled WGS sequence"/>
</dbReference>
<feature type="region of interest" description="Disordered" evidence="1">
    <location>
        <begin position="278"/>
        <end position="492"/>
    </location>
</feature>
<feature type="region of interest" description="Disordered" evidence="1">
    <location>
        <begin position="83"/>
        <end position="143"/>
    </location>
</feature>